<dbReference type="SUPFAM" id="SSF81383">
    <property type="entry name" value="F-box domain"/>
    <property type="match status" value="1"/>
</dbReference>
<dbReference type="EMBL" id="VAHF01000002">
    <property type="protein sequence ID" value="TXG71282.1"/>
    <property type="molecule type" value="Genomic_DNA"/>
</dbReference>
<gene>
    <name evidence="3" type="ORF">EZV62_006217</name>
</gene>
<feature type="transmembrane region" description="Helical" evidence="1">
    <location>
        <begin position="142"/>
        <end position="164"/>
    </location>
</feature>
<dbReference type="Pfam" id="PF07734">
    <property type="entry name" value="FBA_1"/>
    <property type="match status" value="2"/>
</dbReference>
<organism evidence="3 4">
    <name type="scientific">Acer yangbiense</name>
    <dbReference type="NCBI Taxonomy" id="1000413"/>
    <lineage>
        <taxon>Eukaryota</taxon>
        <taxon>Viridiplantae</taxon>
        <taxon>Streptophyta</taxon>
        <taxon>Embryophyta</taxon>
        <taxon>Tracheophyta</taxon>
        <taxon>Spermatophyta</taxon>
        <taxon>Magnoliopsida</taxon>
        <taxon>eudicotyledons</taxon>
        <taxon>Gunneridae</taxon>
        <taxon>Pentapetalae</taxon>
        <taxon>rosids</taxon>
        <taxon>malvids</taxon>
        <taxon>Sapindales</taxon>
        <taxon>Sapindaceae</taxon>
        <taxon>Hippocastanoideae</taxon>
        <taxon>Acereae</taxon>
        <taxon>Acer</taxon>
    </lineage>
</organism>
<comment type="caution">
    <text evidence="3">The sequence shown here is derived from an EMBL/GenBank/DDBJ whole genome shotgun (WGS) entry which is preliminary data.</text>
</comment>
<dbReference type="PANTHER" id="PTHR31672:SF13">
    <property type="entry name" value="F-BOX PROTEIN CPR30-LIKE"/>
    <property type="match status" value="1"/>
</dbReference>
<dbReference type="NCBIfam" id="TIGR01640">
    <property type="entry name" value="F_box_assoc_1"/>
    <property type="match status" value="1"/>
</dbReference>
<dbReference type="OrthoDB" id="591557at2759"/>
<dbReference type="Proteomes" id="UP000323000">
    <property type="component" value="Chromosome 2"/>
</dbReference>
<feature type="domain" description="F-box associated beta-propeller type 1" evidence="2">
    <location>
        <begin position="356"/>
        <end position="512"/>
    </location>
</feature>
<evidence type="ECO:0000313" key="4">
    <source>
        <dbReference type="Proteomes" id="UP000323000"/>
    </source>
</evidence>
<accession>A0A5C7ISD8</accession>
<evidence type="ECO:0000256" key="1">
    <source>
        <dbReference type="SAM" id="Phobius"/>
    </source>
</evidence>
<keyword evidence="1" id="KW-1133">Transmembrane helix</keyword>
<keyword evidence="1" id="KW-0472">Membrane</keyword>
<evidence type="ECO:0000313" key="3">
    <source>
        <dbReference type="EMBL" id="TXG71282.1"/>
    </source>
</evidence>
<protein>
    <recommendedName>
        <fullName evidence="2">F-box associated beta-propeller type 1 domain-containing protein</fullName>
    </recommendedName>
</protein>
<dbReference type="InterPro" id="IPR050796">
    <property type="entry name" value="SCF_F-box_component"/>
</dbReference>
<keyword evidence="4" id="KW-1185">Reference proteome</keyword>
<dbReference type="InterPro" id="IPR036047">
    <property type="entry name" value="F-box-like_dom_sf"/>
</dbReference>
<dbReference type="AlphaFoldDB" id="A0A5C7ISD8"/>
<dbReference type="InterPro" id="IPR006527">
    <property type="entry name" value="F-box-assoc_dom_typ1"/>
</dbReference>
<sequence>MHLSRTHKQRLLFHKSNSLYSIQLETLSCLRNSIPVEIKLPGIMELDRDYTSIPVIGSCNGLLCIKIVIAASKGFLLYNSCTKEYRTIIKSGYAESIYFGYAESIDDYKILRITYTKNGDRVFDVYSLRKDSWISIPSNFDFGFYACLVSFVSFNGAIHFVTYYRARPSMIAAFDLVEDKFKTLPLPLPDFMLNKGDDEFLKYRTNFGHLSGCLCMSIRTDSGSTEFWVMKEYGVTASWTKILTTKSVYIRDLQPLCYLNNNETILVRHRSNLMFWDSKDEEFKDVKIGCIRGDGKIKNVYVESLVSPNRINGFTNEVKPQYLLSNSKKVKFAEMSDIPPPLIVEILSRLPVKALCRFSASACVDGAIHFVTHYYARPSMIAAFDLVEDKFKTIPPPPDFMLDIFKSSIGIGHLGSCLCLSIPTDSTSIELWVMKEYGVSGSWTKILRTKSVDMHSLVPLCYLNNNETILRRRGMTELMFWDLEDEEFKDVEIGCIQDEWGVENVYVESLVSPNCINGLTTEDDVNLFFIALSDDEELLGCWFN</sequence>
<feature type="domain" description="F-box associated beta-propeller type 1" evidence="2">
    <location>
        <begin position="15"/>
        <end position="306"/>
    </location>
</feature>
<dbReference type="InterPro" id="IPR017451">
    <property type="entry name" value="F-box-assoc_interact_dom"/>
</dbReference>
<reference evidence="4" key="1">
    <citation type="journal article" date="2019" name="Gigascience">
        <title>De novo genome assembly of the endangered Acer yangbiense, a plant species with extremely small populations endemic to Yunnan Province, China.</title>
        <authorList>
            <person name="Yang J."/>
            <person name="Wariss H.M."/>
            <person name="Tao L."/>
            <person name="Zhang R."/>
            <person name="Yun Q."/>
            <person name="Hollingsworth P."/>
            <person name="Dao Z."/>
            <person name="Luo G."/>
            <person name="Guo H."/>
            <person name="Ma Y."/>
            <person name="Sun W."/>
        </authorList>
    </citation>
    <scope>NUCLEOTIDE SEQUENCE [LARGE SCALE GENOMIC DNA]</scope>
    <source>
        <strain evidence="4">cv. Malutang</strain>
    </source>
</reference>
<evidence type="ECO:0000259" key="2">
    <source>
        <dbReference type="Pfam" id="PF07734"/>
    </source>
</evidence>
<keyword evidence="1" id="KW-0812">Transmembrane</keyword>
<name>A0A5C7ISD8_9ROSI</name>
<proteinExistence type="predicted"/>
<dbReference type="PANTHER" id="PTHR31672">
    <property type="entry name" value="BNACNNG10540D PROTEIN"/>
    <property type="match status" value="1"/>
</dbReference>